<keyword evidence="2" id="KW-1185">Reference proteome</keyword>
<dbReference type="AlphaFoldDB" id="A0A1V4KAE5"/>
<sequence length="73" mass="7954">MLFPAQARNICTVKPELQDEDSCCFNRRGTPWWAAPSITSCTTARGMGRLNQCLGADGWTPSEERGGESTAAF</sequence>
<protein>
    <submittedName>
        <fullName evidence="1">Uncharacterized protein</fullName>
    </submittedName>
</protein>
<evidence type="ECO:0000313" key="2">
    <source>
        <dbReference type="Proteomes" id="UP000190648"/>
    </source>
</evidence>
<reference evidence="1 2" key="1">
    <citation type="submission" date="2016-02" db="EMBL/GenBank/DDBJ databases">
        <title>Band-tailed pigeon sequencing and assembly.</title>
        <authorList>
            <person name="Soares A.E."/>
            <person name="Novak B.J."/>
            <person name="Rice E.S."/>
            <person name="O'Connell B."/>
            <person name="Chang D."/>
            <person name="Weber S."/>
            <person name="Shapiro B."/>
        </authorList>
    </citation>
    <scope>NUCLEOTIDE SEQUENCE [LARGE SCALE GENOMIC DNA]</scope>
    <source>
        <strain evidence="1">BTP2013</strain>
        <tissue evidence="1">Blood</tissue>
    </source>
</reference>
<comment type="caution">
    <text evidence="1">The sequence shown here is derived from an EMBL/GenBank/DDBJ whole genome shotgun (WGS) entry which is preliminary data.</text>
</comment>
<evidence type="ECO:0000313" key="1">
    <source>
        <dbReference type="EMBL" id="OPJ81355.1"/>
    </source>
</evidence>
<proteinExistence type="predicted"/>
<dbReference type="Proteomes" id="UP000190648">
    <property type="component" value="Unassembled WGS sequence"/>
</dbReference>
<dbReference type="EMBL" id="LSYS01003973">
    <property type="protein sequence ID" value="OPJ81355.1"/>
    <property type="molecule type" value="Genomic_DNA"/>
</dbReference>
<gene>
    <name evidence="1" type="ORF">AV530_009823</name>
</gene>
<organism evidence="1 2">
    <name type="scientific">Patagioenas fasciata monilis</name>
    <dbReference type="NCBI Taxonomy" id="372326"/>
    <lineage>
        <taxon>Eukaryota</taxon>
        <taxon>Metazoa</taxon>
        <taxon>Chordata</taxon>
        <taxon>Craniata</taxon>
        <taxon>Vertebrata</taxon>
        <taxon>Euteleostomi</taxon>
        <taxon>Archelosauria</taxon>
        <taxon>Archosauria</taxon>
        <taxon>Dinosauria</taxon>
        <taxon>Saurischia</taxon>
        <taxon>Theropoda</taxon>
        <taxon>Coelurosauria</taxon>
        <taxon>Aves</taxon>
        <taxon>Neognathae</taxon>
        <taxon>Neoaves</taxon>
        <taxon>Columbimorphae</taxon>
        <taxon>Columbiformes</taxon>
        <taxon>Columbidae</taxon>
        <taxon>Patagioenas</taxon>
    </lineage>
</organism>
<accession>A0A1V4KAE5</accession>
<name>A0A1V4KAE5_PATFA</name>